<reference evidence="3 4" key="1">
    <citation type="submission" date="2020-08" db="EMBL/GenBank/DDBJ databases">
        <title>Genomic Encyclopedia of Type Strains, Phase IV (KMG-IV): sequencing the most valuable type-strain genomes for metagenomic binning, comparative biology and taxonomic classification.</title>
        <authorList>
            <person name="Goeker M."/>
        </authorList>
    </citation>
    <scope>NUCLEOTIDE SEQUENCE [LARGE SCALE GENOMIC DNA]</scope>
    <source>
        <strain evidence="3 4">DSM 26438</strain>
    </source>
</reference>
<comment type="caution">
    <text evidence="3">The sequence shown here is derived from an EMBL/GenBank/DDBJ whole genome shotgun (WGS) entry which is preliminary data.</text>
</comment>
<evidence type="ECO:0000313" key="4">
    <source>
        <dbReference type="Proteomes" id="UP000565286"/>
    </source>
</evidence>
<feature type="domain" description="Amidase" evidence="1">
    <location>
        <begin position="24"/>
        <end position="433"/>
    </location>
</feature>
<dbReference type="EC" id="3.5.1.54" evidence="3"/>
<dbReference type="Gene3D" id="3.10.490.10">
    <property type="entry name" value="Gamma-glutamyl cyclotransferase-like"/>
    <property type="match status" value="1"/>
</dbReference>
<evidence type="ECO:0000259" key="1">
    <source>
        <dbReference type="Pfam" id="PF01425"/>
    </source>
</evidence>
<dbReference type="NCBIfam" id="TIGR02713">
    <property type="entry name" value="allophanate_hyd"/>
    <property type="match status" value="1"/>
</dbReference>
<gene>
    <name evidence="3" type="ORF">GGQ73_000057</name>
</gene>
<dbReference type="Proteomes" id="UP000565286">
    <property type="component" value="Unassembled WGS sequence"/>
</dbReference>
<keyword evidence="3" id="KW-0378">Hydrolase</keyword>
<dbReference type="SUPFAM" id="SSF75304">
    <property type="entry name" value="Amidase signature (AS) enzymes"/>
    <property type="match status" value="1"/>
</dbReference>
<dbReference type="InterPro" id="IPR000120">
    <property type="entry name" value="Amidase"/>
</dbReference>
<dbReference type="Pfam" id="PF01425">
    <property type="entry name" value="Amidase"/>
    <property type="match status" value="1"/>
</dbReference>
<evidence type="ECO:0000313" key="3">
    <source>
        <dbReference type="EMBL" id="MBB3944134.1"/>
    </source>
</evidence>
<accession>A0A7W6G080</accession>
<dbReference type="AlphaFoldDB" id="A0A7W6G080"/>
<dbReference type="InterPro" id="IPR014085">
    <property type="entry name" value="Allophanate_hydrolase"/>
</dbReference>
<dbReference type="Gene3D" id="3.90.1300.10">
    <property type="entry name" value="Amidase signature (AS) domain"/>
    <property type="match status" value="1"/>
</dbReference>
<dbReference type="InterPro" id="IPR053844">
    <property type="entry name" value="AH_C"/>
</dbReference>
<dbReference type="RefSeq" id="WP_183893049.1">
    <property type="nucleotide sequence ID" value="NZ_JACIDV010000001.1"/>
</dbReference>
<dbReference type="NCBIfam" id="NF006043">
    <property type="entry name" value="PRK08186.1"/>
    <property type="match status" value="1"/>
</dbReference>
<dbReference type="Gene3D" id="1.20.58.1700">
    <property type="match status" value="1"/>
</dbReference>
<name>A0A7W6G080_9HYPH</name>
<dbReference type="PANTHER" id="PTHR11895:SF169">
    <property type="entry name" value="GLUTAMYL-TRNA(GLN) AMIDOTRANSFERASE"/>
    <property type="match status" value="1"/>
</dbReference>
<dbReference type="PANTHER" id="PTHR11895">
    <property type="entry name" value="TRANSAMIDASE"/>
    <property type="match status" value="1"/>
</dbReference>
<keyword evidence="4" id="KW-1185">Reference proteome</keyword>
<sequence>MQTIPSLDISALQTFYKQGGRVADIVETVFARMSEINDPGIFIHIADKQALLLEAARLGEYDPDKPLFGVPFAVKDNIDVLGMPTTAGCPDYAYHPDKDATVVRLLKDAGAIVIGKTNLDQFATGLVGVRSPYPIPKNAIDPSLVPGGSSSGSAVATAHGIVSFALGTDTAGSGRIPAGLNNIVGLKPSVGALSTTGVVPACRTLDCVSIFALTVDDALAVFSVTAQYDESDAYSKVLPAKGYGSAPPVLKIGVPARQDLQFFGDEAMAAAYSDALKTLERFGHTLIEMPFTDFYDVANLLYEGAWVAERYAAVQAFMDAKEESFHPVTRKIYNGAKNLTAADAFKGFYALQALKRKVSPVIASVDVICVPTAPRHYTLADLEAEPIRENSRLGIYTNFVNLLDMCGIAVPTGTRTDGLPASVTLLAPSGKDGLAATLARELHKASGLALGATGWPQAAPKPVVEVDEDLIELVVVGAHLSGMPLNHQLKDLNAVFSRQAKTQDCYRLYALSGTTPPKPGMVRVDESDGGEIEVEIWKLTPSAFGTFVAAIPAPLGVGTVSLADGTSAKGFLVEPIALKGALDITDYGSWRTYCAG</sequence>
<dbReference type="Pfam" id="PF21986">
    <property type="entry name" value="AH_C"/>
    <property type="match status" value="1"/>
</dbReference>
<organism evidence="3 4">
    <name type="scientific">Rhizobium skierniewicense</name>
    <dbReference type="NCBI Taxonomy" id="984260"/>
    <lineage>
        <taxon>Bacteria</taxon>
        <taxon>Pseudomonadati</taxon>
        <taxon>Pseudomonadota</taxon>
        <taxon>Alphaproteobacteria</taxon>
        <taxon>Hyphomicrobiales</taxon>
        <taxon>Rhizobiaceae</taxon>
        <taxon>Rhizobium/Agrobacterium group</taxon>
        <taxon>Rhizobium</taxon>
    </lineage>
</organism>
<dbReference type="InterPro" id="IPR036928">
    <property type="entry name" value="AS_sf"/>
</dbReference>
<dbReference type="GO" id="GO:0004039">
    <property type="term" value="F:allophanate hydrolase activity"/>
    <property type="evidence" value="ECO:0007669"/>
    <property type="project" value="UniProtKB-EC"/>
</dbReference>
<dbReference type="EMBL" id="JACIDV010000001">
    <property type="protein sequence ID" value="MBB3944134.1"/>
    <property type="molecule type" value="Genomic_DNA"/>
</dbReference>
<evidence type="ECO:0000259" key="2">
    <source>
        <dbReference type="Pfam" id="PF21986"/>
    </source>
</evidence>
<proteinExistence type="predicted"/>
<protein>
    <submittedName>
        <fullName evidence="3">Allophanate hydrolase</fullName>
        <ecNumber evidence="3">3.5.1.54</ecNumber>
    </submittedName>
</protein>
<feature type="domain" description="Allophanate hydrolase C-terminal" evidence="2">
    <location>
        <begin position="471"/>
        <end position="595"/>
    </location>
</feature>
<dbReference type="InterPro" id="IPR023631">
    <property type="entry name" value="Amidase_dom"/>
</dbReference>